<sequence length="318" mass="34428">MQIHEGSSARSLVVRTFARTLIKPTFSYFPSSGPLAYGLNVLELGARVIPRDRRVSVEPVIGEGWVAELVQSRAGADENGAIVYFHGGGFLFCGVATHRRIVEQLALRTGLPVLSVAYRQSTKGLVETSIADCIAATDWLIERGIDPERIVVAGDSAGGHLSFQVAIEATQRGVPLAGVVGLSPWLDFDNTVRRTHPNARRDHYIPSARLGRIARQVTGRSILEPGLSPVNRDLRNMPPSLIVCAADEVLRHDAELMTERLEAVGAPVDLHIWSGQIHAFPVMGALTPESSACLDLISGFVQDQLGISHLRSVRDIAV</sequence>
<dbReference type="Pfam" id="PF07859">
    <property type="entry name" value="Abhydrolase_3"/>
    <property type="match status" value="1"/>
</dbReference>
<dbReference type="EMBL" id="BAAALG010000008">
    <property type="protein sequence ID" value="GAA1101531.1"/>
    <property type="molecule type" value="Genomic_DNA"/>
</dbReference>
<comment type="similarity">
    <text evidence="1">Belongs to the 'GDXG' lipolytic enzyme family.</text>
</comment>
<feature type="domain" description="Alpha/beta hydrolase fold-3" evidence="3">
    <location>
        <begin position="82"/>
        <end position="280"/>
    </location>
</feature>
<evidence type="ECO:0000313" key="4">
    <source>
        <dbReference type="EMBL" id="GAA1101531.1"/>
    </source>
</evidence>
<protein>
    <submittedName>
        <fullName evidence="4">Alpha/beta hydrolase</fullName>
    </submittedName>
</protein>
<dbReference type="PANTHER" id="PTHR48081">
    <property type="entry name" value="AB HYDROLASE SUPERFAMILY PROTEIN C4A8.06C"/>
    <property type="match status" value="1"/>
</dbReference>
<evidence type="ECO:0000313" key="5">
    <source>
        <dbReference type="Proteomes" id="UP001501581"/>
    </source>
</evidence>
<evidence type="ECO:0000259" key="3">
    <source>
        <dbReference type="Pfam" id="PF07859"/>
    </source>
</evidence>
<dbReference type="RefSeq" id="WP_343993878.1">
    <property type="nucleotide sequence ID" value="NZ_BAAALG010000008.1"/>
</dbReference>
<proteinExistence type="inferred from homology"/>
<dbReference type="PANTHER" id="PTHR48081:SF30">
    <property type="entry name" value="ACETYL-HYDROLASE LIPR-RELATED"/>
    <property type="match status" value="1"/>
</dbReference>
<gene>
    <name evidence="4" type="ORF">GCM10009668_19780</name>
</gene>
<dbReference type="Gene3D" id="3.40.50.1820">
    <property type="entry name" value="alpha/beta hydrolase"/>
    <property type="match status" value="1"/>
</dbReference>
<dbReference type="Proteomes" id="UP001501581">
    <property type="component" value="Unassembled WGS sequence"/>
</dbReference>
<name>A0ABP4EB99_9ACTN</name>
<organism evidence="4 5">
    <name type="scientific">Nocardioides dubius</name>
    <dbReference type="NCBI Taxonomy" id="317019"/>
    <lineage>
        <taxon>Bacteria</taxon>
        <taxon>Bacillati</taxon>
        <taxon>Actinomycetota</taxon>
        <taxon>Actinomycetes</taxon>
        <taxon>Propionibacteriales</taxon>
        <taxon>Nocardioidaceae</taxon>
        <taxon>Nocardioides</taxon>
    </lineage>
</organism>
<keyword evidence="5" id="KW-1185">Reference proteome</keyword>
<accession>A0ABP4EB99</accession>
<comment type="caution">
    <text evidence="4">The sequence shown here is derived from an EMBL/GenBank/DDBJ whole genome shotgun (WGS) entry which is preliminary data.</text>
</comment>
<evidence type="ECO:0000256" key="2">
    <source>
        <dbReference type="ARBA" id="ARBA00022801"/>
    </source>
</evidence>
<dbReference type="InterPro" id="IPR050300">
    <property type="entry name" value="GDXG_lipolytic_enzyme"/>
</dbReference>
<dbReference type="InterPro" id="IPR013094">
    <property type="entry name" value="AB_hydrolase_3"/>
</dbReference>
<keyword evidence="2 4" id="KW-0378">Hydrolase</keyword>
<dbReference type="InterPro" id="IPR029058">
    <property type="entry name" value="AB_hydrolase_fold"/>
</dbReference>
<reference evidence="5" key="1">
    <citation type="journal article" date="2019" name="Int. J. Syst. Evol. Microbiol.">
        <title>The Global Catalogue of Microorganisms (GCM) 10K type strain sequencing project: providing services to taxonomists for standard genome sequencing and annotation.</title>
        <authorList>
            <consortium name="The Broad Institute Genomics Platform"/>
            <consortium name="The Broad Institute Genome Sequencing Center for Infectious Disease"/>
            <person name="Wu L."/>
            <person name="Ma J."/>
        </authorList>
    </citation>
    <scope>NUCLEOTIDE SEQUENCE [LARGE SCALE GENOMIC DNA]</scope>
    <source>
        <strain evidence="5">JCM 13008</strain>
    </source>
</reference>
<evidence type="ECO:0000256" key="1">
    <source>
        <dbReference type="ARBA" id="ARBA00010515"/>
    </source>
</evidence>
<dbReference type="SUPFAM" id="SSF53474">
    <property type="entry name" value="alpha/beta-Hydrolases"/>
    <property type="match status" value="1"/>
</dbReference>
<dbReference type="GO" id="GO:0016787">
    <property type="term" value="F:hydrolase activity"/>
    <property type="evidence" value="ECO:0007669"/>
    <property type="project" value="UniProtKB-KW"/>
</dbReference>